<accession>A0AA37HJS7</accession>
<protein>
    <submittedName>
        <fullName evidence="1">Uncharacterized protein</fullName>
    </submittedName>
</protein>
<dbReference type="Proteomes" id="UP001055286">
    <property type="component" value="Unassembled WGS sequence"/>
</dbReference>
<reference evidence="1" key="1">
    <citation type="journal article" date="2016" name="Front. Microbiol.">
        <title>Genome Sequence of the Piezophilic, Mesophilic Sulfate-Reducing Bacterium Desulfovibrio indicus J2T.</title>
        <authorList>
            <person name="Cao J."/>
            <person name="Maignien L."/>
            <person name="Shao Z."/>
            <person name="Alain K."/>
            <person name="Jebbar M."/>
        </authorList>
    </citation>
    <scope>NUCLEOTIDE SEQUENCE</scope>
    <source>
        <strain evidence="1">JCM 32048</strain>
    </source>
</reference>
<gene>
    <name evidence="1" type="ORF">MPEAHAMD_7015</name>
</gene>
<comment type="caution">
    <text evidence="1">The sequence shown here is derived from an EMBL/GenBank/DDBJ whole genome shotgun (WGS) entry which is preliminary data.</text>
</comment>
<sequence length="125" mass="14122">MASPDSLMIPPTVLSWSRGLASLSPGVVPCRGLRDEEWRETLRRCTEFVDRWGVQAHEAGWDTLRLFGVGPKTGTIRGDYCGVLIPLSVDVHEVTAEFIKLGKWTAYRHEPVKMPGMVPVWEFKR</sequence>
<evidence type="ECO:0000313" key="1">
    <source>
        <dbReference type="EMBL" id="GJD66816.1"/>
    </source>
</evidence>
<reference evidence="1" key="2">
    <citation type="submission" date="2021-08" db="EMBL/GenBank/DDBJ databases">
        <authorList>
            <person name="Tani A."/>
            <person name="Ola A."/>
            <person name="Ogura Y."/>
            <person name="Katsura K."/>
            <person name="Hayashi T."/>
        </authorList>
    </citation>
    <scope>NUCLEOTIDE SEQUENCE</scope>
    <source>
        <strain evidence="1">JCM 32048</strain>
    </source>
</reference>
<dbReference type="EMBL" id="BPQJ01000082">
    <property type="protein sequence ID" value="GJD66816.1"/>
    <property type="molecule type" value="Genomic_DNA"/>
</dbReference>
<keyword evidence="2" id="KW-1185">Reference proteome</keyword>
<evidence type="ECO:0000313" key="2">
    <source>
        <dbReference type="Proteomes" id="UP001055286"/>
    </source>
</evidence>
<organism evidence="1 2">
    <name type="scientific">Methylobacterium frigidaeris</name>
    <dbReference type="NCBI Taxonomy" id="2038277"/>
    <lineage>
        <taxon>Bacteria</taxon>
        <taxon>Pseudomonadati</taxon>
        <taxon>Pseudomonadota</taxon>
        <taxon>Alphaproteobacteria</taxon>
        <taxon>Hyphomicrobiales</taxon>
        <taxon>Methylobacteriaceae</taxon>
        <taxon>Methylobacterium</taxon>
    </lineage>
</organism>
<proteinExistence type="predicted"/>
<dbReference type="RefSeq" id="WP_099902708.1">
    <property type="nucleotide sequence ID" value="NZ_BPQJ01000082.1"/>
</dbReference>
<dbReference type="AlphaFoldDB" id="A0AA37HJS7"/>
<name>A0AA37HJS7_9HYPH</name>